<dbReference type="CDD" id="cd16833">
    <property type="entry name" value="YfiH"/>
    <property type="match status" value="1"/>
</dbReference>
<dbReference type="PANTHER" id="PTHR30616:SF2">
    <property type="entry name" value="PURINE NUCLEOSIDE PHOSPHORYLASE LACC1"/>
    <property type="match status" value="1"/>
</dbReference>
<proteinExistence type="inferred from homology"/>
<evidence type="ECO:0000256" key="8">
    <source>
        <dbReference type="ARBA" id="ARBA00048968"/>
    </source>
</evidence>
<comment type="similarity">
    <text evidence="2 10">Belongs to the purine nucleoside phosphorylase YfiH/LACC1 family.</text>
</comment>
<keyword evidence="12" id="KW-1185">Reference proteome</keyword>
<evidence type="ECO:0000256" key="10">
    <source>
        <dbReference type="RuleBase" id="RU361274"/>
    </source>
</evidence>
<dbReference type="PANTHER" id="PTHR30616">
    <property type="entry name" value="UNCHARACTERIZED PROTEIN YFIH"/>
    <property type="match status" value="1"/>
</dbReference>
<comment type="catalytic activity">
    <reaction evidence="7">
        <text>adenosine + H2O + H(+) = inosine + NH4(+)</text>
        <dbReference type="Rhea" id="RHEA:24408"/>
        <dbReference type="ChEBI" id="CHEBI:15377"/>
        <dbReference type="ChEBI" id="CHEBI:15378"/>
        <dbReference type="ChEBI" id="CHEBI:16335"/>
        <dbReference type="ChEBI" id="CHEBI:17596"/>
        <dbReference type="ChEBI" id="CHEBI:28938"/>
        <dbReference type="EC" id="3.5.4.4"/>
    </reaction>
    <physiologicalReaction direction="left-to-right" evidence="7">
        <dbReference type="Rhea" id="RHEA:24409"/>
    </physiologicalReaction>
</comment>
<comment type="catalytic activity">
    <reaction evidence="9">
        <text>S-methyl-5'-thioadenosine + phosphate = 5-(methylsulfanyl)-alpha-D-ribose 1-phosphate + adenine</text>
        <dbReference type="Rhea" id="RHEA:11852"/>
        <dbReference type="ChEBI" id="CHEBI:16708"/>
        <dbReference type="ChEBI" id="CHEBI:17509"/>
        <dbReference type="ChEBI" id="CHEBI:43474"/>
        <dbReference type="ChEBI" id="CHEBI:58533"/>
        <dbReference type="EC" id="2.4.2.28"/>
    </reaction>
    <physiologicalReaction direction="left-to-right" evidence="9">
        <dbReference type="Rhea" id="RHEA:11853"/>
    </physiologicalReaction>
</comment>
<dbReference type="SUPFAM" id="SSF64438">
    <property type="entry name" value="CNF1/YfiH-like putative cysteine hydrolases"/>
    <property type="match status" value="1"/>
</dbReference>
<reference evidence="11 12" key="1">
    <citation type="journal article" date="2019" name="Int. J. Syst. Evol. Microbiol.">
        <title>The Global Catalogue of Microorganisms (GCM) 10K type strain sequencing project: providing services to taxonomists for standard genome sequencing and annotation.</title>
        <authorList>
            <consortium name="The Broad Institute Genomics Platform"/>
            <consortium name="The Broad Institute Genome Sequencing Center for Infectious Disease"/>
            <person name="Wu L."/>
            <person name="Ma J."/>
        </authorList>
    </citation>
    <scope>NUCLEOTIDE SEQUENCE [LARGE SCALE GENOMIC DNA]</scope>
    <source>
        <strain evidence="11 12">JCM 15608</strain>
    </source>
</reference>
<comment type="catalytic activity">
    <reaction evidence="1">
        <text>inosine + phosphate = alpha-D-ribose 1-phosphate + hypoxanthine</text>
        <dbReference type="Rhea" id="RHEA:27646"/>
        <dbReference type="ChEBI" id="CHEBI:17368"/>
        <dbReference type="ChEBI" id="CHEBI:17596"/>
        <dbReference type="ChEBI" id="CHEBI:43474"/>
        <dbReference type="ChEBI" id="CHEBI:57720"/>
        <dbReference type="EC" id="2.4.2.1"/>
    </reaction>
    <physiologicalReaction direction="left-to-right" evidence="1">
        <dbReference type="Rhea" id="RHEA:27647"/>
    </physiologicalReaction>
</comment>
<evidence type="ECO:0000313" key="11">
    <source>
        <dbReference type="EMBL" id="GAA0809921.1"/>
    </source>
</evidence>
<evidence type="ECO:0000256" key="6">
    <source>
        <dbReference type="ARBA" id="ARBA00022833"/>
    </source>
</evidence>
<keyword evidence="3" id="KW-0808">Transferase</keyword>
<gene>
    <name evidence="11" type="primary">pgeF</name>
    <name evidence="11" type="ORF">GCM10009111_00040</name>
</gene>
<evidence type="ECO:0000256" key="1">
    <source>
        <dbReference type="ARBA" id="ARBA00000553"/>
    </source>
</evidence>
<dbReference type="Proteomes" id="UP001500021">
    <property type="component" value="Unassembled WGS sequence"/>
</dbReference>
<protein>
    <recommendedName>
        <fullName evidence="10">Purine nucleoside phosphorylase</fullName>
    </recommendedName>
</protein>
<organism evidence="11 12">
    <name type="scientific">Colwellia asteriadis</name>
    <dbReference type="NCBI Taxonomy" id="517723"/>
    <lineage>
        <taxon>Bacteria</taxon>
        <taxon>Pseudomonadati</taxon>
        <taxon>Pseudomonadota</taxon>
        <taxon>Gammaproteobacteria</taxon>
        <taxon>Alteromonadales</taxon>
        <taxon>Colwelliaceae</taxon>
        <taxon>Colwellia</taxon>
    </lineage>
</organism>
<dbReference type="NCBIfam" id="TIGR00726">
    <property type="entry name" value="peptidoglycan editing factor PgeF"/>
    <property type="match status" value="1"/>
</dbReference>
<dbReference type="EMBL" id="BAAAFA010000001">
    <property type="protein sequence ID" value="GAA0809921.1"/>
    <property type="molecule type" value="Genomic_DNA"/>
</dbReference>
<dbReference type="Pfam" id="PF02578">
    <property type="entry name" value="Cu-oxidase_4"/>
    <property type="match status" value="1"/>
</dbReference>
<accession>A0ABN1L1X9</accession>
<comment type="caution">
    <text evidence="11">The sequence shown here is derived from an EMBL/GenBank/DDBJ whole genome shotgun (WGS) entry which is preliminary data.</text>
</comment>
<dbReference type="RefSeq" id="WP_343813414.1">
    <property type="nucleotide sequence ID" value="NZ_BAAAFA010000001.1"/>
</dbReference>
<dbReference type="InterPro" id="IPR011324">
    <property type="entry name" value="Cytotoxic_necrot_fac-like_cat"/>
</dbReference>
<dbReference type="Gene3D" id="3.60.140.10">
    <property type="entry name" value="CNF1/YfiH-like putative cysteine hydrolases"/>
    <property type="match status" value="1"/>
</dbReference>
<sequence length="265" mass="29687">MQKKNTKLGLNNSNPAIERVNWSVRNVQAFQTTRHHPNITNKNLFDIQSSYGNFNLGLHVNDDEQQVNHNRCYIEQYLLQGKKIQWLNQVHGNDVAFIEQVSSEPLTADACITENKDIALAIMTADCLPILLASHNGEKIAAIHGGWRSLAANIIEITIKKMALNTTDIQVWLGPCIGDSAFEVGSEVKAAFVNINPQYSSAFKIKNHDKYLASLHTLAKIQLMNLGVTAIYSLAECSYSLPQKYYSYRRRSVTGRMASIIAHMP</sequence>
<dbReference type="InterPro" id="IPR038371">
    <property type="entry name" value="Cu_polyphenol_OxRdtase_sf"/>
</dbReference>
<evidence type="ECO:0000256" key="7">
    <source>
        <dbReference type="ARBA" id="ARBA00047989"/>
    </source>
</evidence>
<evidence type="ECO:0000256" key="9">
    <source>
        <dbReference type="ARBA" id="ARBA00049893"/>
    </source>
</evidence>
<evidence type="ECO:0000256" key="2">
    <source>
        <dbReference type="ARBA" id="ARBA00007353"/>
    </source>
</evidence>
<keyword evidence="4" id="KW-0479">Metal-binding</keyword>
<evidence type="ECO:0000313" key="12">
    <source>
        <dbReference type="Proteomes" id="UP001500021"/>
    </source>
</evidence>
<evidence type="ECO:0000256" key="5">
    <source>
        <dbReference type="ARBA" id="ARBA00022801"/>
    </source>
</evidence>
<dbReference type="InterPro" id="IPR003730">
    <property type="entry name" value="Cu_polyphenol_OxRdtase"/>
</dbReference>
<evidence type="ECO:0000256" key="3">
    <source>
        <dbReference type="ARBA" id="ARBA00022679"/>
    </source>
</evidence>
<evidence type="ECO:0000256" key="4">
    <source>
        <dbReference type="ARBA" id="ARBA00022723"/>
    </source>
</evidence>
<keyword evidence="5" id="KW-0378">Hydrolase</keyword>
<name>A0ABN1L1X9_9GAMM</name>
<comment type="catalytic activity">
    <reaction evidence="8">
        <text>adenosine + phosphate = alpha-D-ribose 1-phosphate + adenine</text>
        <dbReference type="Rhea" id="RHEA:27642"/>
        <dbReference type="ChEBI" id="CHEBI:16335"/>
        <dbReference type="ChEBI" id="CHEBI:16708"/>
        <dbReference type="ChEBI" id="CHEBI:43474"/>
        <dbReference type="ChEBI" id="CHEBI:57720"/>
        <dbReference type="EC" id="2.4.2.1"/>
    </reaction>
    <physiologicalReaction direction="left-to-right" evidence="8">
        <dbReference type="Rhea" id="RHEA:27643"/>
    </physiologicalReaction>
</comment>
<keyword evidence="6" id="KW-0862">Zinc</keyword>